<dbReference type="GO" id="GO:0005737">
    <property type="term" value="C:cytoplasm"/>
    <property type="evidence" value="ECO:0007669"/>
    <property type="project" value="TreeGrafter"/>
</dbReference>
<reference evidence="2" key="1">
    <citation type="submission" date="2022-01" db="EMBL/GenBank/DDBJ databases">
        <title>Comparative genomics reveals a dynamic genome evolution in the ectomycorrhizal milk-cap (Lactarius) mushrooms.</title>
        <authorList>
            <consortium name="DOE Joint Genome Institute"/>
            <person name="Lebreton A."/>
            <person name="Tang N."/>
            <person name="Kuo A."/>
            <person name="LaButti K."/>
            <person name="Drula E."/>
            <person name="Barry K."/>
            <person name="Clum A."/>
            <person name="Lipzen A."/>
            <person name="Mousain D."/>
            <person name="Ng V."/>
            <person name="Wang R."/>
            <person name="Wang X."/>
            <person name="Dai Y."/>
            <person name="Henrissat B."/>
            <person name="Grigoriev I.V."/>
            <person name="Guerin-Laguette A."/>
            <person name="Yu F."/>
            <person name="Martin F.M."/>
        </authorList>
    </citation>
    <scope>NUCLEOTIDE SEQUENCE</scope>
    <source>
        <strain evidence="2">QP</strain>
    </source>
</reference>
<dbReference type="PANTHER" id="PTHR13812">
    <property type="entry name" value="KETIMINE REDUCTASE MU-CRYSTALLIN"/>
    <property type="match status" value="1"/>
</dbReference>
<dbReference type="SUPFAM" id="SSF51735">
    <property type="entry name" value="NAD(P)-binding Rossmann-fold domains"/>
    <property type="match status" value="1"/>
</dbReference>
<accession>A0AAD4L9I0</accession>
<protein>
    <submittedName>
        <fullName evidence="2">Uncharacterized protein</fullName>
    </submittedName>
</protein>
<dbReference type="InterPro" id="IPR036291">
    <property type="entry name" value="NAD(P)-bd_dom_sf"/>
</dbReference>
<gene>
    <name evidence="2" type="ORF">EDB92DRAFT_1821027</name>
</gene>
<sequence>MPEHRVLFMPQVMPARIPDIGITTKVVSVPLLSGDTRGIPASTLVLDEKSGATRHWSTPTPTLINRTLNARLAALLGDLQRDYLSTSFIALSSSADELEAAVRQADCICCATSSTSPLFPFEWARARGVVVDSRAVCAVEAGELVAVGLPQAAMVEVGELLRRARAGAEEDLWIWKPDAPRVAELLSAGVGDVTIFKAVGLGAQDVAIAVATVDRAMEMGTVPRCPTSNKLRVERLS</sequence>
<proteinExistence type="inferred from homology"/>
<keyword evidence="3" id="KW-1185">Reference proteome</keyword>
<dbReference type="PANTHER" id="PTHR13812:SF19">
    <property type="entry name" value="KETIMINE REDUCTASE MU-CRYSTALLIN"/>
    <property type="match status" value="1"/>
</dbReference>
<dbReference type="AlphaFoldDB" id="A0AAD4L9I0"/>
<evidence type="ECO:0000313" key="3">
    <source>
        <dbReference type="Proteomes" id="UP001201163"/>
    </source>
</evidence>
<organism evidence="2 3">
    <name type="scientific">Lactarius akahatsu</name>
    <dbReference type="NCBI Taxonomy" id="416441"/>
    <lineage>
        <taxon>Eukaryota</taxon>
        <taxon>Fungi</taxon>
        <taxon>Dikarya</taxon>
        <taxon>Basidiomycota</taxon>
        <taxon>Agaricomycotina</taxon>
        <taxon>Agaricomycetes</taxon>
        <taxon>Russulales</taxon>
        <taxon>Russulaceae</taxon>
        <taxon>Lactarius</taxon>
    </lineage>
</organism>
<evidence type="ECO:0000256" key="1">
    <source>
        <dbReference type="ARBA" id="ARBA00008903"/>
    </source>
</evidence>
<dbReference type="Gene3D" id="3.40.50.720">
    <property type="entry name" value="NAD(P)-binding Rossmann-like Domain"/>
    <property type="match status" value="1"/>
</dbReference>
<dbReference type="EMBL" id="JAKELL010000172">
    <property type="protein sequence ID" value="KAH8979434.1"/>
    <property type="molecule type" value="Genomic_DNA"/>
</dbReference>
<dbReference type="InterPro" id="IPR003462">
    <property type="entry name" value="ODC_Mu_crystall"/>
</dbReference>
<evidence type="ECO:0000313" key="2">
    <source>
        <dbReference type="EMBL" id="KAH8979434.1"/>
    </source>
</evidence>
<comment type="caution">
    <text evidence="2">The sequence shown here is derived from an EMBL/GenBank/DDBJ whole genome shotgun (WGS) entry which is preliminary data.</text>
</comment>
<comment type="similarity">
    <text evidence="1">Belongs to the ornithine cyclodeaminase/mu-crystallin family.</text>
</comment>
<name>A0AAD4L9I0_9AGAM</name>
<dbReference type="Proteomes" id="UP001201163">
    <property type="component" value="Unassembled WGS sequence"/>
</dbReference>